<dbReference type="InterPro" id="IPR019787">
    <property type="entry name" value="Znf_PHD-finger"/>
</dbReference>
<accession>A0A137P3T1</accession>
<dbReference type="OrthoDB" id="20839at2759"/>
<dbReference type="InterPro" id="IPR011011">
    <property type="entry name" value="Znf_FYVE_PHD"/>
</dbReference>
<dbReference type="Proteomes" id="UP000070444">
    <property type="component" value="Unassembled WGS sequence"/>
</dbReference>
<evidence type="ECO:0000256" key="2">
    <source>
        <dbReference type="ARBA" id="ARBA00022771"/>
    </source>
</evidence>
<feature type="compositionally biased region" description="Low complexity" evidence="5">
    <location>
        <begin position="48"/>
        <end position="75"/>
    </location>
</feature>
<evidence type="ECO:0000256" key="3">
    <source>
        <dbReference type="ARBA" id="ARBA00022833"/>
    </source>
</evidence>
<feature type="compositionally biased region" description="Polar residues" evidence="5">
    <location>
        <begin position="33"/>
        <end position="47"/>
    </location>
</feature>
<evidence type="ECO:0000256" key="5">
    <source>
        <dbReference type="SAM" id="MobiDB-lite"/>
    </source>
</evidence>
<organism evidence="8 9">
    <name type="scientific">Conidiobolus coronatus (strain ATCC 28846 / CBS 209.66 / NRRL 28638)</name>
    <name type="common">Delacroixia coronata</name>
    <dbReference type="NCBI Taxonomy" id="796925"/>
    <lineage>
        <taxon>Eukaryota</taxon>
        <taxon>Fungi</taxon>
        <taxon>Fungi incertae sedis</taxon>
        <taxon>Zoopagomycota</taxon>
        <taxon>Entomophthoromycotina</taxon>
        <taxon>Entomophthoromycetes</taxon>
        <taxon>Entomophthorales</taxon>
        <taxon>Ancylistaceae</taxon>
        <taxon>Conidiobolus</taxon>
    </lineage>
</organism>
<evidence type="ECO:0000259" key="7">
    <source>
        <dbReference type="PROSITE" id="PS51805"/>
    </source>
</evidence>
<dbReference type="InterPro" id="IPR034732">
    <property type="entry name" value="EPHD"/>
</dbReference>
<dbReference type="PANTHER" id="PTHR13793">
    <property type="entry name" value="PHD FINGER PROTEINS"/>
    <property type="match status" value="1"/>
</dbReference>
<feature type="compositionally biased region" description="Low complexity" evidence="5">
    <location>
        <begin position="22"/>
        <end position="32"/>
    </location>
</feature>
<feature type="domain" description="PHD-type" evidence="7">
    <location>
        <begin position="190"/>
        <end position="311"/>
    </location>
</feature>
<dbReference type="InterPro" id="IPR050701">
    <property type="entry name" value="Histone_Mod_Regulator"/>
</dbReference>
<dbReference type="STRING" id="796925.A0A137P3T1"/>
<protein>
    <recommendedName>
        <fullName evidence="10">PHD-type domain-containing protein</fullName>
    </recommendedName>
</protein>
<dbReference type="EMBL" id="KQ964526">
    <property type="protein sequence ID" value="KXN69682.1"/>
    <property type="molecule type" value="Genomic_DNA"/>
</dbReference>
<dbReference type="SMART" id="SM00249">
    <property type="entry name" value="PHD"/>
    <property type="match status" value="2"/>
</dbReference>
<dbReference type="PANTHER" id="PTHR13793:SF107">
    <property type="entry name" value="BROMODOMAIN-CONTAINING PROTEIN HOMOLOG"/>
    <property type="match status" value="1"/>
</dbReference>
<dbReference type="Pfam" id="PF13831">
    <property type="entry name" value="PHD_2"/>
    <property type="match status" value="1"/>
</dbReference>
<dbReference type="PROSITE" id="PS51805">
    <property type="entry name" value="EPHD"/>
    <property type="match status" value="1"/>
</dbReference>
<keyword evidence="2 4" id="KW-0863">Zinc-finger</keyword>
<evidence type="ECO:0000259" key="6">
    <source>
        <dbReference type="PROSITE" id="PS50016"/>
    </source>
</evidence>
<dbReference type="GO" id="GO:0006357">
    <property type="term" value="P:regulation of transcription by RNA polymerase II"/>
    <property type="evidence" value="ECO:0007669"/>
    <property type="project" value="TreeGrafter"/>
</dbReference>
<dbReference type="Pfam" id="PF13832">
    <property type="entry name" value="zf-HC5HC2H_2"/>
    <property type="match status" value="1"/>
</dbReference>
<evidence type="ECO:0000313" key="8">
    <source>
        <dbReference type="EMBL" id="KXN69682.1"/>
    </source>
</evidence>
<name>A0A137P3T1_CONC2</name>
<evidence type="ECO:0008006" key="10">
    <source>
        <dbReference type="Google" id="ProtNLM"/>
    </source>
</evidence>
<proteinExistence type="predicted"/>
<dbReference type="InterPro" id="IPR013083">
    <property type="entry name" value="Znf_RING/FYVE/PHD"/>
</dbReference>
<dbReference type="GO" id="GO:0008270">
    <property type="term" value="F:zinc ion binding"/>
    <property type="evidence" value="ECO:0007669"/>
    <property type="project" value="UniProtKB-KW"/>
</dbReference>
<evidence type="ECO:0000313" key="9">
    <source>
        <dbReference type="Proteomes" id="UP000070444"/>
    </source>
</evidence>
<dbReference type="AlphaFoldDB" id="A0A137P3T1"/>
<gene>
    <name evidence="8" type="ORF">CONCODRAFT_92498</name>
</gene>
<reference evidence="8 9" key="1">
    <citation type="journal article" date="2015" name="Genome Biol. Evol.">
        <title>Phylogenomic analyses indicate that early fungi evolved digesting cell walls of algal ancestors of land plants.</title>
        <authorList>
            <person name="Chang Y."/>
            <person name="Wang S."/>
            <person name="Sekimoto S."/>
            <person name="Aerts A.L."/>
            <person name="Choi C."/>
            <person name="Clum A."/>
            <person name="LaButti K.M."/>
            <person name="Lindquist E.A."/>
            <person name="Yee Ngan C."/>
            <person name="Ohm R.A."/>
            <person name="Salamov A.A."/>
            <person name="Grigoriev I.V."/>
            <person name="Spatafora J.W."/>
            <person name="Berbee M.L."/>
        </authorList>
    </citation>
    <scope>NUCLEOTIDE SEQUENCE [LARGE SCALE GENOMIC DNA]</scope>
    <source>
        <strain evidence="8 9">NRRL 28638</strain>
    </source>
</reference>
<feature type="domain" description="PHD-type" evidence="6">
    <location>
        <begin position="132"/>
        <end position="186"/>
    </location>
</feature>
<dbReference type="PROSITE" id="PS50016">
    <property type="entry name" value="ZF_PHD_2"/>
    <property type="match status" value="1"/>
</dbReference>
<feature type="region of interest" description="Disordered" evidence="5">
    <location>
        <begin position="1"/>
        <end position="113"/>
    </location>
</feature>
<dbReference type="Gene3D" id="3.30.40.10">
    <property type="entry name" value="Zinc/RING finger domain, C3HC4 (zinc finger)"/>
    <property type="match status" value="2"/>
</dbReference>
<dbReference type="SUPFAM" id="SSF57903">
    <property type="entry name" value="FYVE/PHD zinc finger"/>
    <property type="match status" value="1"/>
</dbReference>
<sequence length="452" mass="51152">MSYPFFTGKPVSLKDPIDNTDSRSSNNTTNNSEFTPMSNLRNNADNVSTKSDTPTNTSTTTGTNNNNSSSNNNASGNFPYQSLHFHNPSNTSTKSNVSPTNSTPVSRTKSQKARLENVHYQNFLSDWKRSQPDNCCVCLDSLPGVNNDLVFCAHPECDVCVHQECYGILEVPSANELWYCDKCQHPDREKLCCKLCPQKGGALKPIRDMSCWVHVVCALWWPQVQINDDRGILEIVNVDNIPREAYQRVCYLCDNAQDSHYGASVICQAPKCNKTVHITCAQRWDLLEECTDMAQLAADQEPYYIYCKDHGFRDTPKVNPWAEWAYKKTVYYENMCKNEMEYAPSVNTTETSFNPPSLPRRHSIQFNGIMLPPISSITPLEPVAETGTTPDLKNESFPSPNLSTFTELPGFVKNITTLYNLYEQDRSEFIQHCDQIKNTNHTHIQSCFKPTL</sequence>
<evidence type="ECO:0000256" key="4">
    <source>
        <dbReference type="PROSITE-ProRule" id="PRU00146"/>
    </source>
</evidence>
<evidence type="ECO:0000256" key="1">
    <source>
        <dbReference type="ARBA" id="ARBA00022723"/>
    </source>
</evidence>
<keyword evidence="1" id="KW-0479">Metal-binding</keyword>
<keyword evidence="9" id="KW-1185">Reference proteome</keyword>
<dbReference type="InterPro" id="IPR001965">
    <property type="entry name" value="Znf_PHD"/>
</dbReference>
<feature type="compositionally biased region" description="Polar residues" evidence="5">
    <location>
        <begin position="87"/>
        <end position="108"/>
    </location>
</feature>
<keyword evidence="3" id="KW-0862">Zinc</keyword>